<reference evidence="2 3" key="1">
    <citation type="journal article" date="2010" name="DNA Res.">
        <title>Genome sequence of Kitasatospora setae NBRC 14216T: an evolutionary snapshot of the family Streptomycetaceae.</title>
        <authorList>
            <person name="Ichikawa N."/>
            <person name="Oguchi A."/>
            <person name="Ikeda H."/>
            <person name="Ishikawa J."/>
            <person name="Kitani S."/>
            <person name="Watanabe Y."/>
            <person name="Nakamura S."/>
            <person name="Katano Y."/>
            <person name="Kishi E."/>
            <person name="Sasagawa M."/>
            <person name="Ankai A."/>
            <person name="Fukui S."/>
            <person name="Hashimoto Y."/>
            <person name="Kamata S."/>
            <person name="Otoguro M."/>
            <person name="Tanikawa S."/>
            <person name="Nihira T."/>
            <person name="Horinouchi S."/>
            <person name="Ohnishi Y."/>
            <person name="Hayakawa M."/>
            <person name="Kuzuyama T."/>
            <person name="Arisawa A."/>
            <person name="Nomoto F."/>
            <person name="Miura H."/>
            <person name="Takahashi Y."/>
            <person name="Fujita N."/>
        </authorList>
    </citation>
    <scope>NUCLEOTIDE SEQUENCE [LARGE SCALE GENOMIC DNA]</scope>
    <source>
        <strain evidence="3">ATCC 33774 / DSM 43861 / JCM 3304 / KCC A-0304 / NBRC 14216 / KM-6054</strain>
    </source>
</reference>
<dbReference type="STRING" id="452652.KSE_69470"/>
<evidence type="ECO:0000313" key="2">
    <source>
        <dbReference type="EMBL" id="BAJ32705.1"/>
    </source>
</evidence>
<sequence>MYLQGAAVALGACGLGMLAAWLWQRRIGRRWIADGGPTVSAACGAIASMYVLTIAFLIVSTSNSLGTARAGTGIEAGAVRDAYLASRGYPAAQAAALQRGLRDYARTVVDEEWPLMARGQAAPAAWEHLDALRDLTTADSAGASGAAGAAAPGASAQSQSDLHDALQQVYTQRRARLSAAAGDGISPVLLGFLITSACVAPFFLLLMGWPTGPRALLGMGLLAAMFASGVWVVVQLNHPFASGIRVGSGAFRDALARMDQLDARPVGPAGPPGPALGGSR</sequence>
<proteinExistence type="predicted"/>
<dbReference type="Proteomes" id="UP000007076">
    <property type="component" value="Chromosome"/>
</dbReference>
<gene>
    <name evidence="2" type="ordered locus">KSE_69470</name>
</gene>
<evidence type="ECO:0000313" key="3">
    <source>
        <dbReference type="Proteomes" id="UP000007076"/>
    </source>
</evidence>
<feature type="transmembrane region" description="Helical" evidence="1">
    <location>
        <begin position="6"/>
        <end position="23"/>
    </location>
</feature>
<keyword evidence="3" id="KW-1185">Reference proteome</keyword>
<dbReference type="PATRIC" id="fig|452652.3.peg.6975"/>
<organism evidence="2 3">
    <name type="scientific">Kitasatospora setae (strain ATCC 33774 / DSM 43861 / JCM 3304 / KCC A-0304 / NBRC 14216 / KM-6054)</name>
    <name type="common">Streptomyces setae</name>
    <dbReference type="NCBI Taxonomy" id="452652"/>
    <lineage>
        <taxon>Bacteria</taxon>
        <taxon>Bacillati</taxon>
        <taxon>Actinomycetota</taxon>
        <taxon>Actinomycetes</taxon>
        <taxon>Kitasatosporales</taxon>
        <taxon>Streptomycetaceae</taxon>
        <taxon>Kitasatospora</taxon>
    </lineage>
</organism>
<dbReference type="InterPro" id="IPR025333">
    <property type="entry name" value="DUF4239"/>
</dbReference>
<dbReference type="RefSeq" id="WP_014139996.1">
    <property type="nucleotide sequence ID" value="NC_016109.1"/>
</dbReference>
<name>E4N3H1_KITSK</name>
<dbReference type="HOGENOM" id="CLU_090342_1_0_11"/>
<dbReference type="Pfam" id="PF14023">
    <property type="entry name" value="Bestrophin-like"/>
    <property type="match status" value="1"/>
</dbReference>
<dbReference type="EMBL" id="AP010968">
    <property type="protein sequence ID" value="BAJ32705.1"/>
    <property type="molecule type" value="Genomic_DNA"/>
</dbReference>
<evidence type="ECO:0008006" key="4">
    <source>
        <dbReference type="Google" id="ProtNLM"/>
    </source>
</evidence>
<evidence type="ECO:0000256" key="1">
    <source>
        <dbReference type="SAM" id="Phobius"/>
    </source>
</evidence>
<protein>
    <recommendedName>
        <fullName evidence="4">DUF4239 domain-containing protein</fullName>
    </recommendedName>
</protein>
<dbReference type="eggNOG" id="ENOG50314PT">
    <property type="taxonomic scope" value="Bacteria"/>
</dbReference>
<keyword evidence="1" id="KW-0812">Transmembrane</keyword>
<accession>E4N3H1</accession>
<dbReference type="KEGG" id="ksk:KSE_69470"/>
<feature type="transmembrane region" description="Helical" evidence="1">
    <location>
        <begin position="188"/>
        <end position="209"/>
    </location>
</feature>
<feature type="transmembrane region" description="Helical" evidence="1">
    <location>
        <begin position="216"/>
        <end position="234"/>
    </location>
</feature>
<feature type="transmembrane region" description="Helical" evidence="1">
    <location>
        <begin position="35"/>
        <end position="59"/>
    </location>
</feature>
<keyword evidence="1" id="KW-0472">Membrane</keyword>
<keyword evidence="1" id="KW-1133">Transmembrane helix</keyword>
<dbReference type="AlphaFoldDB" id="E4N3H1"/>